<protein>
    <submittedName>
        <fullName evidence="1">Ribonucleotide-diphosphate reductase subunit beta</fullName>
    </submittedName>
</protein>
<dbReference type="EMBL" id="BQNL01000001">
    <property type="protein sequence ID" value="GKH15266.1"/>
    <property type="molecule type" value="Genomic_DNA"/>
</dbReference>
<accession>A0AA37K049</accession>
<name>A0AA37K049_BACUN</name>
<sequence length="314" mass="36758">MVEEFDLLEEVEVQFCDEECTESVWHGVNYSESLFCREKPKSELTVVIREEGMMYFLTADIKEFAGLCRKHGWYIVSHQRFSEAMEIGMCLMEAGKHAGWYSLGRSKEWNAMMRDVLNFTFEREKKMDFYPYETMFKGEVLIDGCRCHYLHDYYPTKIEKTDTHQKRVSNLIFRFKEGGHCGELVARILALCLKHAGFNGTKEDTVLIPIPASTRERQRKRFPVVCYYLSEWLGITDGFKAIWIEEDREQLKGKGKDKDILRNLQFTRRYIRGKNVVLLDDVLTTGESFRQLQRKMKQLGALSVIGVFLGKTVK</sequence>
<evidence type="ECO:0000313" key="2">
    <source>
        <dbReference type="Proteomes" id="UP001055048"/>
    </source>
</evidence>
<dbReference type="AlphaFoldDB" id="A0AA37K049"/>
<proteinExistence type="predicted"/>
<organism evidence="1 2">
    <name type="scientific">Bacteroides uniformis</name>
    <dbReference type="NCBI Taxonomy" id="820"/>
    <lineage>
        <taxon>Bacteria</taxon>
        <taxon>Pseudomonadati</taxon>
        <taxon>Bacteroidota</taxon>
        <taxon>Bacteroidia</taxon>
        <taxon>Bacteroidales</taxon>
        <taxon>Bacteroidaceae</taxon>
        <taxon>Bacteroides</taxon>
    </lineage>
</organism>
<gene>
    <name evidence="1" type="ORF">CE91St12_34760</name>
</gene>
<dbReference type="InterPro" id="IPR000836">
    <property type="entry name" value="PRTase_dom"/>
</dbReference>
<evidence type="ECO:0000313" key="1">
    <source>
        <dbReference type="EMBL" id="GKH15266.1"/>
    </source>
</evidence>
<comment type="caution">
    <text evidence="1">The sequence shown here is derived from an EMBL/GenBank/DDBJ whole genome shotgun (WGS) entry which is preliminary data.</text>
</comment>
<dbReference type="SUPFAM" id="SSF53271">
    <property type="entry name" value="PRTase-like"/>
    <property type="match status" value="1"/>
</dbReference>
<dbReference type="RefSeq" id="WP_211146883.1">
    <property type="nucleotide sequence ID" value="NZ_BQNL01000001.1"/>
</dbReference>
<dbReference type="InterPro" id="IPR029057">
    <property type="entry name" value="PRTase-like"/>
</dbReference>
<dbReference type="CDD" id="cd06223">
    <property type="entry name" value="PRTases_typeI"/>
    <property type="match status" value="1"/>
</dbReference>
<dbReference type="Gene3D" id="3.40.50.2020">
    <property type="match status" value="1"/>
</dbReference>
<reference evidence="1" key="1">
    <citation type="submission" date="2022-01" db="EMBL/GenBank/DDBJ databases">
        <title>Novel bile acid biosynthetic pathways are enriched in the microbiome of centenarians.</title>
        <authorList>
            <person name="Sato Y."/>
            <person name="Atarashi K."/>
            <person name="Plichta R.D."/>
            <person name="Arai Y."/>
            <person name="Sasajima S."/>
            <person name="Kearney M.S."/>
            <person name="Suda W."/>
            <person name="Takeshita K."/>
            <person name="Sasaki T."/>
            <person name="Okamoto S."/>
            <person name="Skelly N.A."/>
            <person name="Okamura Y."/>
            <person name="Vlamakis H."/>
            <person name="Li Y."/>
            <person name="Tanoue T."/>
            <person name="Takei H."/>
            <person name="Nittono H."/>
            <person name="Narushima S."/>
            <person name="Irie J."/>
            <person name="Itoh H."/>
            <person name="Moriya K."/>
            <person name="Sugiura Y."/>
            <person name="Suematsu M."/>
            <person name="Moritoki N."/>
            <person name="Shibata S."/>
            <person name="Littman R.D."/>
            <person name="Fischbach A.M."/>
            <person name="Uwamino Y."/>
            <person name="Inoue T."/>
            <person name="Honda A."/>
            <person name="Hattori M."/>
            <person name="Murai T."/>
            <person name="Xavier J.R."/>
            <person name="Hirose N."/>
            <person name="Honda K."/>
        </authorList>
    </citation>
    <scope>NUCLEOTIDE SEQUENCE</scope>
    <source>
        <strain evidence="1">CE91-St12</strain>
    </source>
</reference>
<dbReference type="Proteomes" id="UP001055048">
    <property type="component" value="Unassembled WGS sequence"/>
</dbReference>